<name>A0A9P6C7W2_9AGAR</name>
<keyword evidence="1" id="KW-1133">Transmembrane helix</keyword>
<dbReference type="OrthoDB" id="3061830at2759"/>
<proteinExistence type="predicted"/>
<organism evidence="2 3">
    <name type="scientific">Macrolepiota fuliginosa MF-IS2</name>
    <dbReference type="NCBI Taxonomy" id="1400762"/>
    <lineage>
        <taxon>Eukaryota</taxon>
        <taxon>Fungi</taxon>
        <taxon>Dikarya</taxon>
        <taxon>Basidiomycota</taxon>
        <taxon>Agaricomycotina</taxon>
        <taxon>Agaricomycetes</taxon>
        <taxon>Agaricomycetidae</taxon>
        <taxon>Agaricales</taxon>
        <taxon>Agaricineae</taxon>
        <taxon>Agaricaceae</taxon>
        <taxon>Macrolepiota</taxon>
    </lineage>
</organism>
<keyword evidence="3" id="KW-1185">Reference proteome</keyword>
<keyword evidence="1" id="KW-0472">Membrane</keyword>
<accession>A0A9P6C7W2</accession>
<evidence type="ECO:0000313" key="2">
    <source>
        <dbReference type="EMBL" id="KAF9451538.1"/>
    </source>
</evidence>
<evidence type="ECO:0000256" key="1">
    <source>
        <dbReference type="SAM" id="Phobius"/>
    </source>
</evidence>
<protein>
    <submittedName>
        <fullName evidence="2">Uncharacterized protein</fullName>
    </submittedName>
</protein>
<comment type="caution">
    <text evidence="2">The sequence shown here is derived from an EMBL/GenBank/DDBJ whole genome shotgun (WGS) entry which is preliminary data.</text>
</comment>
<gene>
    <name evidence="2" type="ORF">P691DRAFT_757250</name>
</gene>
<dbReference type="EMBL" id="MU151084">
    <property type="protein sequence ID" value="KAF9451538.1"/>
    <property type="molecule type" value="Genomic_DNA"/>
</dbReference>
<dbReference type="AlphaFoldDB" id="A0A9P6C7W2"/>
<feature type="transmembrane region" description="Helical" evidence="1">
    <location>
        <begin position="349"/>
        <end position="371"/>
    </location>
</feature>
<dbReference type="Proteomes" id="UP000807342">
    <property type="component" value="Unassembled WGS sequence"/>
</dbReference>
<reference evidence="2" key="1">
    <citation type="submission" date="2020-11" db="EMBL/GenBank/DDBJ databases">
        <authorList>
            <consortium name="DOE Joint Genome Institute"/>
            <person name="Ahrendt S."/>
            <person name="Riley R."/>
            <person name="Andreopoulos W."/>
            <person name="Labutti K."/>
            <person name="Pangilinan J."/>
            <person name="Ruiz-Duenas F.J."/>
            <person name="Barrasa J.M."/>
            <person name="Sanchez-Garcia M."/>
            <person name="Camarero S."/>
            <person name="Miyauchi S."/>
            <person name="Serrano A."/>
            <person name="Linde D."/>
            <person name="Babiker R."/>
            <person name="Drula E."/>
            <person name="Ayuso-Fernandez I."/>
            <person name="Pacheco R."/>
            <person name="Padilla G."/>
            <person name="Ferreira P."/>
            <person name="Barriuso J."/>
            <person name="Kellner H."/>
            <person name="Castanera R."/>
            <person name="Alfaro M."/>
            <person name="Ramirez L."/>
            <person name="Pisabarro A.G."/>
            <person name="Kuo A."/>
            <person name="Tritt A."/>
            <person name="Lipzen A."/>
            <person name="He G."/>
            <person name="Yan M."/>
            <person name="Ng V."/>
            <person name="Cullen D."/>
            <person name="Martin F."/>
            <person name="Rosso M.-N."/>
            <person name="Henrissat B."/>
            <person name="Hibbett D."/>
            <person name="Martinez A.T."/>
            <person name="Grigoriev I.V."/>
        </authorList>
    </citation>
    <scope>NUCLEOTIDE SEQUENCE</scope>
    <source>
        <strain evidence="2">MF-IS2</strain>
    </source>
</reference>
<keyword evidence="1" id="KW-0812">Transmembrane</keyword>
<sequence>MDSPTSKHLGSAVPLTAWRPGPFNELGDKEILRILEFCFASGDSRHLRLVSRRLARLALPLTLHTLAICSPEALECLVKSPEGPLFNGDLSRHVLCLEIRFAPHDFVIISEGLPRMCPNLIVVRFRFDLGVDPTKLPGEDIFQRVLTHDSVFAEKRRQSYQTWLQFLSNFNPKKFEWVSSDHRTLRLVGVHSHLRQLLASWKDLELIFLDGICLLEDNEKQWRVWLPTKTVAIRGPFYDGTLNFLYKVARIQASPSCQLLMLESCDNAHEMQQIFAHGIPAVSLLDNTLVTTVGWAYSERDSLILGLTRYRPKSRYPFFTRPLAKPVPAPMDVGKPPPIKRSWKIPLELLSAIFLVLICLVCHVLVVFQFAPKGDITRIYPMTGSDKLFLLRVPDLFKTSKPPGPQNKPLPMHIVSTPSSAVMDPIALPSCWCSCEQPGTLFPSMKKVVYS</sequence>
<evidence type="ECO:0000313" key="3">
    <source>
        <dbReference type="Proteomes" id="UP000807342"/>
    </source>
</evidence>